<dbReference type="InterPro" id="IPR009962">
    <property type="entry name" value="DUF1488"/>
</dbReference>
<dbReference type="EMBL" id="JAJOZR010000001">
    <property type="protein sequence ID" value="MCD7107903.1"/>
    <property type="molecule type" value="Genomic_DNA"/>
</dbReference>
<keyword evidence="2" id="KW-1185">Reference proteome</keyword>
<dbReference type="AlphaFoldDB" id="A0A9X1NPA3"/>
<proteinExistence type="predicted"/>
<comment type="caution">
    <text evidence="1">The sequence shown here is derived from an EMBL/GenBank/DDBJ whole genome shotgun (WGS) entry which is preliminary data.</text>
</comment>
<dbReference type="Proteomes" id="UP001139089">
    <property type="component" value="Unassembled WGS sequence"/>
</dbReference>
<dbReference type="Pfam" id="PF07369">
    <property type="entry name" value="DUF1488"/>
    <property type="match status" value="1"/>
</dbReference>
<sequence length="88" mass="9943">MSLSFPNVSRSFDDRNQCVRFVGYDGMSEIRFFVALDALQSEKSHRNTSEDDYLASFDELRGAILKAAEAAYTKKRGNMIGLGLEDLR</sequence>
<dbReference type="InterPro" id="IPR036692">
    <property type="entry name" value="Shew3726-like_sf"/>
</dbReference>
<name>A0A9X1NPA3_9HYPH</name>
<reference evidence="1" key="1">
    <citation type="submission" date="2021-12" db="EMBL/GenBank/DDBJ databases">
        <authorList>
            <person name="Li Y."/>
        </authorList>
    </citation>
    <scope>NUCLEOTIDE SEQUENCE</scope>
    <source>
        <strain evidence="1">DKSPLA3</strain>
    </source>
</reference>
<dbReference type="RefSeq" id="WP_231811618.1">
    <property type="nucleotide sequence ID" value="NZ_JAJOZR010000001.1"/>
</dbReference>
<organism evidence="1 2">
    <name type="scientific">Rhizobium quercicola</name>
    <dbReference type="NCBI Taxonomy" id="2901226"/>
    <lineage>
        <taxon>Bacteria</taxon>
        <taxon>Pseudomonadati</taxon>
        <taxon>Pseudomonadota</taxon>
        <taxon>Alphaproteobacteria</taxon>
        <taxon>Hyphomicrobiales</taxon>
        <taxon>Rhizobiaceae</taxon>
        <taxon>Rhizobium/Agrobacterium group</taxon>
        <taxon>Rhizobium</taxon>
    </lineage>
</organism>
<dbReference type="SUPFAM" id="SSF160272">
    <property type="entry name" value="Shew3726-like"/>
    <property type="match status" value="1"/>
</dbReference>
<evidence type="ECO:0000313" key="2">
    <source>
        <dbReference type="Proteomes" id="UP001139089"/>
    </source>
</evidence>
<accession>A0A9X1NPA3</accession>
<protein>
    <submittedName>
        <fullName evidence="1">DUF1488 domain-containing protein</fullName>
    </submittedName>
</protein>
<evidence type="ECO:0000313" key="1">
    <source>
        <dbReference type="EMBL" id="MCD7107903.1"/>
    </source>
</evidence>
<gene>
    <name evidence="1" type="ORF">LRX75_02495</name>
</gene>